<keyword evidence="2" id="KW-1133">Transmembrane helix</keyword>
<organism evidence="3 4">
    <name type="scientific">Mumia zhuanghuii</name>
    <dbReference type="NCBI Taxonomy" id="2585211"/>
    <lineage>
        <taxon>Bacteria</taxon>
        <taxon>Bacillati</taxon>
        <taxon>Actinomycetota</taxon>
        <taxon>Actinomycetes</taxon>
        <taxon>Propionibacteriales</taxon>
        <taxon>Nocardioidaceae</taxon>
        <taxon>Mumia</taxon>
    </lineage>
</organism>
<dbReference type="EMBL" id="VDFQ02000002">
    <property type="protein sequence ID" value="KAA1423233.1"/>
    <property type="molecule type" value="Genomic_DNA"/>
</dbReference>
<dbReference type="OrthoDB" id="3829203at2"/>
<evidence type="ECO:0000313" key="3">
    <source>
        <dbReference type="EMBL" id="KAA1423233.1"/>
    </source>
</evidence>
<gene>
    <name evidence="3" type="ORF">FE697_006290</name>
</gene>
<evidence type="ECO:0000313" key="4">
    <source>
        <dbReference type="Proteomes" id="UP000307768"/>
    </source>
</evidence>
<dbReference type="RefSeq" id="WP_149768752.1">
    <property type="nucleotide sequence ID" value="NZ_VDFQ02000002.1"/>
</dbReference>
<name>A0A5Q6RYQ5_9ACTN</name>
<sequence>MNDVMLLPWAVILSALALFFAWRASRAGDRAAVVRRLGWALVPWALWMVGALRLVVRIADAVADWAAGFVFRPSVWLGIVVGIVAVVMIVAGTRAKGRSKARAEVGGTTAQPEVSASKRGAGRRSATPKAAQDDDMSEIEDILRRHGIQ</sequence>
<feature type="transmembrane region" description="Helical" evidence="2">
    <location>
        <begin position="75"/>
        <end position="93"/>
    </location>
</feature>
<dbReference type="AlphaFoldDB" id="A0A5Q6RYQ5"/>
<protein>
    <recommendedName>
        <fullName evidence="5">Cellulose synthase</fullName>
    </recommendedName>
</protein>
<keyword evidence="2" id="KW-0812">Transmembrane</keyword>
<reference evidence="3 4" key="1">
    <citation type="submission" date="2019-09" db="EMBL/GenBank/DDBJ databases">
        <title>Mumia zhuanghuii sp. nov. isolated from the intestinal contents of plateau pika (Ochotona curzoniae) in the Qinghai-Tibet plateau of China.</title>
        <authorList>
            <person name="Tian Z."/>
        </authorList>
    </citation>
    <scope>NUCLEOTIDE SEQUENCE [LARGE SCALE GENOMIC DNA]</scope>
    <source>
        <strain evidence="4">350</strain>
    </source>
</reference>
<feature type="transmembrane region" description="Helical" evidence="2">
    <location>
        <begin position="37"/>
        <end position="55"/>
    </location>
</feature>
<proteinExistence type="predicted"/>
<keyword evidence="2" id="KW-0472">Membrane</keyword>
<accession>A0A5Q6RYQ5</accession>
<feature type="transmembrane region" description="Helical" evidence="2">
    <location>
        <begin position="6"/>
        <end position="25"/>
    </location>
</feature>
<evidence type="ECO:0008006" key="5">
    <source>
        <dbReference type="Google" id="ProtNLM"/>
    </source>
</evidence>
<comment type="caution">
    <text evidence="3">The sequence shown here is derived from an EMBL/GenBank/DDBJ whole genome shotgun (WGS) entry which is preliminary data.</text>
</comment>
<dbReference type="Proteomes" id="UP000307768">
    <property type="component" value="Unassembled WGS sequence"/>
</dbReference>
<evidence type="ECO:0000256" key="1">
    <source>
        <dbReference type="SAM" id="MobiDB-lite"/>
    </source>
</evidence>
<feature type="region of interest" description="Disordered" evidence="1">
    <location>
        <begin position="95"/>
        <end position="140"/>
    </location>
</feature>
<evidence type="ECO:0000256" key="2">
    <source>
        <dbReference type="SAM" id="Phobius"/>
    </source>
</evidence>